<dbReference type="InterPro" id="IPR016181">
    <property type="entry name" value="Acyl_CoA_acyltransferase"/>
</dbReference>
<dbReference type="AlphaFoldDB" id="A0A412PE43"/>
<evidence type="ECO:0000313" key="4">
    <source>
        <dbReference type="EMBL" id="RGT55915.1"/>
    </source>
</evidence>
<evidence type="ECO:0000256" key="1">
    <source>
        <dbReference type="ARBA" id="ARBA00022679"/>
    </source>
</evidence>
<feature type="domain" description="N-acetyltransferase" evidence="3">
    <location>
        <begin position="11"/>
        <end position="167"/>
    </location>
</feature>
<dbReference type="PANTHER" id="PTHR43072:SF23">
    <property type="entry name" value="UPF0039 PROTEIN C11D3.02C"/>
    <property type="match status" value="1"/>
</dbReference>
<accession>A0A412PE43</accession>
<dbReference type="PANTHER" id="PTHR43072">
    <property type="entry name" value="N-ACETYLTRANSFERASE"/>
    <property type="match status" value="1"/>
</dbReference>
<proteinExistence type="predicted"/>
<evidence type="ECO:0000259" key="3">
    <source>
        <dbReference type="PROSITE" id="PS51186"/>
    </source>
</evidence>
<keyword evidence="2" id="KW-0012">Acyltransferase</keyword>
<reference evidence="4 5" key="1">
    <citation type="submission" date="2018-08" db="EMBL/GenBank/DDBJ databases">
        <title>A genome reference for cultivated species of the human gut microbiota.</title>
        <authorList>
            <person name="Zou Y."/>
            <person name="Xue W."/>
            <person name="Luo G."/>
        </authorList>
    </citation>
    <scope>NUCLEOTIDE SEQUENCE [LARGE SCALE GENOMIC DNA]</scope>
    <source>
        <strain evidence="4 5">AF18-46</strain>
    </source>
</reference>
<dbReference type="SUPFAM" id="SSF55729">
    <property type="entry name" value="Acyl-CoA N-acyltransferases (Nat)"/>
    <property type="match status" value="1"/>
</dbReference>
<dbReference type="Gene3D" id="3.40.630.30">
    <property type="match status" value="1"/>
</dbReference>
<sequence>MIDITRLSSHYITRFLDESDVDKILEVCQQNTLFYEYTEARPTSEQIQDDMKLTPLGIDLSAKHFFGFFADQDLVAVMDLIDGYPKPEIAYIGFFMVNQAYQGKQIGTTIIDEVVAYLRTIGKTVVRLAIDKGNPQSTHFWKKNGFEIISEADVNGWTKLVAERLLASR</sequence>
<dbReference type="Proteomes" id="UP000284731">
    <property type="component" value="Unassembled WGS sequence"/>
</dbReference>
<name>A0A412PE43_9FIRM</name>
<dbReference type="CDD" id="cd04301">
    <property type="entry name" value="NAT_SF"/>
    <property type="match status" value="1"/>
</dbReference>
<dbReference type="GO" id="GO:0016747">
    <property type="term" value="F:acyltransferase activity, transferring groups other than amino-acyl groups"/>
    <property type="evidence" value="ECO:0007669"/>
    <property type="project" value="InterPro"/>
</dbReference>
<comment type="caution">
    <text evidence="4">The sequence shown here is derived from an EMBL/GenBank/DDBJ whole genome shotgun (WGS) entry which is preliminary data.</text>
</comment>
<dbReference type="RefSeq" id="WP_006525671.1">
    <property type="nucleotide sequence ID" value="NZ_CABJCF010000002.1"/>
</dbReference>
<gene>
    <name evidence="4" type="ORF">DWX20_03650</name>
</gene>
<evidence type="ECO:0000313" key="5">
    <source>
        <dbReference type="Proteomes" id="UP000284731"/>
    </source>
</evidence>
<organism evidence="4 5">
    <name type="scientific">Solobacterium moorei</name>
    <dbReference type="NCBI Taxonomy" id="102148"/>
    <lineage>
        <taxon>Bacteria</taxon>
        <taxon>Bacillati</taxon>
        <taxon>Bacillota</taxon>
        <taxon>Erysipelotrichia</taxon>
        <taxon>Erysipelotrichales</taxon>
        <taxon>Erysipelotrichaceae</taxon>
        <taxon>Solobacterium</taxon>
    </lineage>
</organism>
<dbReference type="PROSITE" id="PS51186">
    <property type="entry name" value="GNAT"/>
    <property type="match status" value="1"/>
</dbReference>
<protein>
    <submittedName>
        <fullName evidence="4">GNAT family N-acetyltransferase</fullName>
    </submittedName>
</protein>
<dbReference type="EMBL" id="QRWX01000002">
    <property type="protein sequence ID" value="RGT55915.1"/>
    <property type="molecule type" value="Genomic_DNA"/>
</dbReference>
<keyword evidence="1 4" id="KW-0808">Transferase</keyword>
<dbReference type="Pfam" id="PF00583">
    <property type="entry name" value="Acetyltransf_1"/>
    <property type="match status" value="1"/>
</dbReference>
<evidence type="ECO:0000256" key="2">
    <source>
        <dbReference type="ARBA" id="ARBA00023315"/>
    </source>
</evidence>
<dbReference type="InterPro" id="IPR000182">
    <property type="entry name" value="GNAT_dom"/>
</dbReference>